<evidence type="ECO:0000313" key="50">
    <source>
        <dbReference type="Proteomes" id="UP000272537"/>
    </source>
</evidence>
<evidence type="ECO:0000313" key="57">
    <source>
        <dbReference type="Proteomes" id="UP000350032"/>
    </source>
</evidence>
<evidence type="ECO:0000313" key="73">
    <source>
        <dbReference type="Proteomes" id="UP000467536"/>
    </source>
</evidence>
<dbReference type="Proteomes" id="UP000540117">
    <property type="component" value="Unassembled WGS sequence"/>
</dbReference>
<evidence type="ECO:0000313" key="5">
    <source>
        <dbReference type="EMBL" id="EAC9039761.1"/>
    </source>
</evidence>
<evidence type="ECO:0000313" key="77">
    <source>
        <dbReference type="Proteomes" id="UP000489121"/>
    </source>
</evidence>
<evidence type="ECO:0000313" key="78">
    <source>
        <dbReference type="Proteomes" id="UP000522199"/>
    </source>
</evidence>
<evidence type="ECO:0000313" key="23">
    <source>
        <dbReference type="EMBL" id="EAG9520691.1"/>
    </source>
</evidence>
<dbReference type="EMBL" id="AABBZO010000002">
    <property type="protein sequence ID" value="EAG4461103.1"/>
    <property type="molecule type" value="Genomic_DNA"/>
</dbReference>
<reference evidence="36 73" key="8">
    <citation type="submission" date="2019-08" db="EMBL/GenBank/DDBJ databases">
        <authorList>
            <person name="Ashton P.M."/>
            <person name="Dallman T."/>
            <person name="Nair S."/>
            <person name="De Pinna E."/>
            <person name="Peters T."/>
            <person name="Grant K."/>
        </authorList>
    </citation>
    <scope>NUCLEOTIDE SEQUENCE [LARGE SCALE GENOMIC DNA]</scope>
    <source>
        <strain evidence="24 83">282333</strain>
        <strain evidence="25 82">282352</strain>
        <strain evidence="23 86">289003</strain>
        <strain evidence="36 73">788324</strain>
        <strain evidence="12">RL15000286</strain>
    </source>
</reference>
<dbReference type="EMBL" id="AAHZFY010000002">
    <property type="protein sequence ID" value="ECB9512459.1"/>
    <property type="molecule type" value="Genomic_DNA"/>
</dbReference>
<dbReference type="EMBL" id="AANCRK010000001">
    <property type="protein sequence ID" value="EDN7713926.1"/>
    <property type="molecule type" value="Genomic_DNA"/>
</dbReference>
<reference evidence="89 90" key="3">
    <citation type="journal article" date="2018" name="Genome Biol.">
        <title>SKESA: strategic k-mer extension for scrupulous assemblies.</title>
        <authorList>
            <person name="Souvorov A."/>
            <person name="Agarwala R."/>
            <person name="Lipman D.J."/>
        </authorList>
    </citation>
    <scope>NUCLEOTIDE SEQUENCE [LARGE SCALE GENOMIC DNA]</scope>
    <source>
        <strain evidence="38">09CEB371LM</strain>
        <strain evidence="44">2017-325981-023-01</strain>
        <strain evidence="40 92">CFIAFB20100120</strain>
        <strain evidence="39 89">CFIAFB20130012</strain>
        <strain evidence="42">CFIAFB20170037</strain>
        <strain evidence="41 90">CFIAFB20170045</strain>
        <strain evidence="43 91">DMG1500109</strain>
    </source>
</reference>
<evidence type="ECO:0000313" key="1">
    <source>
        <dbReference type="EMBL" id="EAC4551114.1"/>
    </source>
</evidence>
<evidence type="ECO:0000313" key="93">
    <source>
        <dbReference type="Proteomes" id="UP000852906"/>
    </source>
</evidence>
<dbReference type="EMBL" id="DAAIHR010000001">
    <property type="protein sequence ID" value="HAB8397117.1"/>
    <property type="molecule type" value="Genomic_DNA"/>
</dbReference>
<evidence type="ECO:0000313" key="14">
    <source>
        <dbReference type="EMBL" id="EAG1892382.1"/>
    </source>
</evidence>
<evidence type="ECO:0000313" key="16">
    <source>
        <dbReference type="EMBL" id="EAG2244198.1"/>
    </source>
</evidence>
<dbReference type="Proteomes" id="UP000354255">
    <property type="component" value="Unassembled WGS sequence"/>
</dbReference>
<dbReference type="EMBL" id="AAAMZD010000001">
    <property type="protein sequence ID" value="EAD3791525.1"/>
    <property type="molecule type" value="Genomic_DNA"/>
</dbReference>
<evidence type="ECO:0000313" key="8">
    <source>
        <dbReference type="EMBL" id="EAD5774985.1"/>
    </source>
</evidence>
<evidence type="ECO:0000313" key="17">
    <source>
        <dbReference type="EMBL" id="EAG2513935.1"/>
    </source>
</evidence>
<dbReference type="EMBL" id="MJTJ01000023">
    <property type="protein sequence ID" value="OET48084.1"/>
    <property type="molecule type" value="Genomic_DNA"/>
</dbReference>
<evidence type="ECO:0000313" key="39">
    <source>
        <dbReference type="EMBL" id="HAB8397117.1"/>
    </source>
</evidence>
<evidence type="ECO:0000313" key="59">
    <source>
        <dbReference type="Proteomes" id="UP000358545"/>
    </source>
</evidence>
<evidence type="ECO:0000313" key="75">
    <source>
        <dbReference type="Proteomes" id="UP000478704"/>
    </source>
</evidence>
<sequence>MNNYVKVHQPLNVDLRTQKTQTKLYTVLERFYVEGRTFESISIKDLCEQARVSRATFYRHHEEIIQVIEVQILRTMQYFSLEFDQIILTKENIQRLILRTIQKNPLLFQAIFWSRAENIFVDVVSGEILRISLLKEVSFSDSHFIPNYFARMILSLATEIQQSNKDYTNGQLVELIQEAARFLQK</sequence>
<evidence type="ECO:0000313" key="85">
    <source>
        <dbReference type="Proteomes" id="UP000544530"/>
    </source>
</evidence>
<evidence type="ECO:0000313" key="43">
    <source>
        <dbReference type="EMBL" id="HAC1754631.1"/>
    </source>
</evidence>
<dbReference type="Proteomes" id="UP000389283">
    <property type="component" value="Unassembled WGS sequence"/>
</dbReference>
<dbReference type="Proteomes" id="UP000546397">
    <property type="component" value="Unassembled WGS sequence"/>
</dbReference>
<dbReference type="Proteomes" id="UP000527632">
    <property type="component" value="Unassembled WGS sequence"/>
</dbReference>
<dbReference type="EMBL" id="AAHZFN010000004">
    <property type="protein sequence ID" value="ECB9472924.1"/>
    <property type="molecule type" value="Genomic_DNA"/>
</dbReference>
<evidence type="ECO:0000313" key="71">
    <source>
        <dbReference type="Proteomes" id="UP000460224"/>
    </source>
</evidence>
<evidence type="ECO:0000313" key="42">
    <source>
        <dbReference type="EMBL" id="HAC0273971.1"/>
    </source>
</evidence>
<evidence type="ECO:0000313" key="12">
    <source>
        <dbReference type="EMBL" id="EAE4940869.1"/>
    </source>
</evidence>
<dbReference type="Proteomes" id="UP000365297">
    <property type="component" value="Unassembled WGS sequence"/>
</dbReference>
<dbReference type="Proteomes" id="UP000852906">
    <property type="component" value="Unassembled WGS sequence"/>
</dbReference>
<evidence type="ECO:0000313" key="87">
    <source>
        <dbReference type="Proteomes" id="UP000549379"/>
    </source>
</evidence>
<dbReference type="EMBL" id="AAAIXK010000001">
    <property type="protein sequence ID" value="EAC5549173.1"/>
    <property type="molecule type" value="Genomic_DNA"/>
</dbReference>
<dbReference type="EMBL" id="DABJAN010000001">
    <property type="protein sequence ID" value="HAJ9592359.1"/>
    <property type="molecule type" value="Genomic_DNA"/>
</dbReference>
<name>A0A2Z5C668_LISMN</name>
<dbReference type="Proteomes" id="UP000489121">
    <property type="component" value="Unassembled WGS sequence"/>
</dbReference>
<dbReference type="Proteomes" id="UP000368512">
    <property type="component" value="Unassembled WGS sequence"/>
</dbReference>
<evidence type="ECO:0000313" key="32">
    <source>
        <dbReference type="EMBL" id="ECY6543423.1"/>
    </source>
</evidence>
<dbReference type="EMBL" id="AABATR010000001">
    <property type="protein sequence ID" value="EAG1892382.1"/>
    <property type="molecule type" value="Genomic_DNA"/>
</dbReference>
<dbReference type="Proteomes" id="UP000339309">
    <property type="component" value="Unassembled WGS sequence"/>
</dbReference>
<dbReference type="EMBL" id="AAAQQZ010000001">
    <property type="protein sequence ID" value="EAE1337531.1"/>
    <property type="molecule type" value="Genomic_DNA"/>
</dbReference>
<evidence type="ECO:0000313" key="9">
    <source>
        <dbReference type="EMBL" id="EAD5785309.1"/>
    </source>
</evidence>
<dbReference type="Proteomes" id="UP000842809">
    <property type="component" value="Unassembled WGS sequence"/>
</dbReference>
<evidence type="ECO:0000313" key="20">
    <source>
        <dbReference type="EMBL" id="EAG4461103.1"/>
    </source>
</evidence>
<dbReference type="Proteomes" id="UP000478704">
    <property type="component" value="Unassembled WGS sequence"/>
</dbReference>
<evidence type="ECO:0000313" key="31">
    <source>
        <dbReference type="EMBL" id="ECC1557453.1"/>
    </source>
</evidence>
<dbReference type="EMBL" id="DAAIJL010000003">
    <property type="protein sequence ID" value="HAB8556534.1"/>
    <property type="molecule type" value="Genomic_DNA"/>
</dbReference>
<evidence type="ECO:0000313" key="3">
    <source>
        <dbReference type="EMBL" id="EAC6548488.1"/>
    </source>
</evidence>
<dbReference type="EMBL" id="AABGUK010000001">
    <property type="protein sequence ID" value="EAH4240795.1"/>
    <property type="molecule type" value="Genomic_DNA"/>
</dbReference>
<evidence type="ECO:0000313" key="38">
    <source>
        <dbReference type="EMBL" id="HAA8053044.1"/>
    </source>
</evidence>
<dbReference type="KEGG" id="lmok:CQ02_04530"/>
<dbReference type="EMBL" id="AABCVX010000001">
    <property type="protein sequence ID" value="EAG6168158.1"/>
    <property type="molecule type" value="Genomic_DNA"/>
</dbReference>
<dbReference type="EMBL" id="AAAJWF010000001">
    <property type="protein sequence ID" value="EAC7479453.1"/>
    <property type="molecule type" value="Genomic_DNA"/>
</dbReference>
<dbReference type="Proteomes" id="UP000460224">
    <property type="component" value="Unassembled WGS sequence"/>
</dbReference>
<dbReference type="Proteomes" id="UP000533021">
    <property type="component" value="Unassembled WGS sequence"/>
</dbReference>
<dbReference type="Proteomes" id="UP000843775">
    <property type="component" value="Unassembled WGS sequence"/>
</dbReference>
<evidence type="ECO:0000313" key="88">
    <source>
        <dbReference type="Proteomes" id="UP000566721"/>
    </source>
</evidence>
<evidence type="ECO:0000313" key="40">
    <source>
        <dbReference type="EMBL" id="HAB8556534.1"/>
    </source>
</evidence>
<dbReference type="EMBL" id="AAASLB010000001">
    <property type="protein sequence ID" value="EAE4940869.1"/>
    <property type="molecule type" value="Genomic_DNA"/>
</dbReference>
<dbReference type="EMBL" id="AANDSR010000001">
    <property type="protein sequence ID" value="EDN9835373.1"/>
    <property type="molecule type" value="Genomic_DNA"/>
</dbReference>
<dbReference type="EMBL" id="DAAJZA010000003">
    <property type="protein sequence ID" value="HAC1754631.1"/>
    <property type="molecule type" value="Genomic_DNA"/>
</dbReference>
<evidence type="ECO:0000313" key="65">
    <source>
        <dbReference type="Proteomes" id="UP000389283"/>
    </source>
</evidence>
<evidence type="ECO:0000313" key="13">
    <source>
        <dbReference type="EMBL" id="EAG0866109.1"/>
    </source>
</evidence>
<evidence type="ECO:0000313" key="81">
    <source>
        <dbReference type="Proteomes" id="UP000528151"/>
    </source>
</evidence>
<evidence type="ECO:0000313" key="66">
    <source>
        <dbReference type="Proteomes" id="UP000398321"/>
    </source>
</evidence>
<dbReference type="SUPFAM" id="SSF46689">
    <property type="entry name" value="Homeodomain-like"/>
    <property type="match status" value="1"/>
</dbReference>
<dbReference type="Proteomes" id="UP000272537">
    <property type="component" value="Unassembled WGS sequence"/>
</dbReference>
<dbReference type="EMBL" id="QXLS01000001">
    <property type="protein sequence ID" value="RKA10842.1"/>
    <property type="molecule type" value="Genomic_DNA"/>
</dbReference>
<evidence type="ECO:0000313" key="64">
    <source>
        <dbReference type="Proteomes" id="UP000379076"/>
    </source>
</evidence>
<dbReference type="EMBL" id="DAAJCS010000010">
    <property type="protein sequence ID" value="HAC0013949.1"/>
    <property type="molecule type" value="Genomic_DNA"/>
</dbReference>
<evidence type="ECO:0000313" key="51">
    <source>
        <dbReference type="Proteomes" id="UP000331186"/>
    </source>
</evidence>
<dbReference type="EMBL" id="AABEKY010000004">
    <property type="protein sequence ID" value="EAG9387659.1"/>
    <property type="molecule type" value="Genomic_DNA"/>
</dbReference>
<dbReference type="EMBL" id="AACJYH010000004">
    <property type="protein sequence ID" value="EAK8897412.1"/>
    <property type="molecule type" value="Genomic_DNA"/>
</dbReference>
<evidence type="ECO:0000313" key="15">
    <source>
        <dbReference type="EMBL" id="EAG2085849.1"/>
    </source>
</evidence>
<evidence type="ECO:0000313" key="46">
    <source>
        <dbReference type="EMBL" id="NYA00398.1"/>
    </source>
</evidence>
<dbReference type="EMBL" id="AANEHK010000003">
    <property type="protein sequence ID" value="EDO0985316.1"/>
    <property type="molecule type" value="Genomic_DNA"/>
</dbReference>
<evidence type="ECO:0000313" key="26">
    <source>
        <dbReference type="EMBL" id="EAH4240795.1"/>
    </source>
</evidence>
<evidence type="ECO:0000313" key="58">
    <source>
        <dbReference type="Proteomes" id="UP000354255"/>
    </source>
</evidence>
<comment type="caution">
    <text evidence="30">The sequence shown here is derived from an EMBL/GenBank/DDBJ whole genome shotgun (WGS) entry which is preliminary data.</text>
</comment>
<dbReference type="EMBL" id="AABGHY010000001">
    <property type="protein sequence ID" value="EAH3293022.1"/>
    <property type="molecule type" value="Genomic_DNA"/>
</dbReference>
<dbReference type="EMBL" id="AAAJKI010000019">
    <property type="protein sequence ID" value="EAC6548488.1"/>
    <property type="molecule type" value="Genomic_DNA"/>
</dbReference>
<accession>A0A2Z5C668</accession>
<gene>
    <name evidence="13" type="ORF">A8L61_02310</name>
    <name evidence="1" type="ORF">ABZ57_01310</name>
    <name evidence="48" type="ORF">AJL21_11490</name>
    <name evidence="47" type="ORF">AJL21_16505</name>
    <name evidence="10" type="ORF">ART25_01155</name>
    <name evidence="2" type="ORF">ARY78_01865</name>
    <name evidence="17" type="ORF">B1N52_02085</name>
    <name evidence="16" type="ORF">B1S26_02150</name>
    <name evidence="18" type="ORF">B5K54_03525</name>
    <name evidence="14" type="ORF">BB997_02035</name>
    <name evidence="15" type="ORF">BCZ21_01155</name>
    <name evidence="20" type="ORF">CA369_02280</name>
    <name evidence="19" type="ORF">CAV64_00795</name>
    <name evidence="22" type="ORF">CW845_09195</name>
    <name evidence="24" type="ORF">D4920_03995</name>
    <name evidence="23" type="ORF">D4B11_13000</name>
    <name evidence="25" type="ORF">D5N24_01305</name>
    <name evidence="27" type="ORF">D7104_06810</name>
    <name evidence="45" type="ORF">DCK61_03250</name>
    <name evidence="21" type="ORF">DCT16_02000</name>
    <name evidence="4" type="ORF">DQ70_01990</name>
    <name evidence="3" type="ORF">DU018_08940</name>
    <name evidence="49" type="ORF">DYZ80_00374</name>
    <name evidence="12" type="ORF">E1W56_02250</name>
    <name evidence="26" type="ORF">E5F58_02135</name>
    <name evidence="9" type="ORF">EX365_01895</name>
    <name evidence="8" type="ORF">EXZ73_11860</name>
    <name evidence="32" type="ORF">F6436_03685</name>
    <name evidence="33" type="ORF">F6515_13350</name>
    <name evidence="28" type="ORF">FA835_01900</name>
    <name evidence="30" type="ORF">FLQ97_01800</name>
    <name evidence="29" type="ORF">FLR03_04435</name>
    <name evidence="31" type="ORF">FNX40_11650</name>
    <name evidence="36" type="ORF">FV747_04810</name>
    <name evidence="37" type="ORF">G3O21_000737</name>
    <name evidence="38" type="ORF">GHH22_07745</name>
    <name evidence="43" type="ORF">GI949_06560</name>
    <name evidence="35" type="ORF">GJW51_01690</name>
    <name evidence="34" type="ORF">GQG13_02170</name>
    <name evidence="39" type="ORF">GYR60_01185</name>
    <name evidence="40" type="ORF">GYS09_04410</name>
    <name evidence="41" type="ORF">GYX23_13225</name>
    <name evidence="42" type="ORF">GYY14_01170</name>
    <name evidence="44" type="ORF">HQN34_000527</name>
    <name evidence="46" type="ORF">HZJ64_01030</name>
    <name evidence="5" type="ORF">KV70_06050</name>
    <name evidence="6" type="ORF">QD52_01900</name>
    <name evidence="7" type="ORF">UI29_01915</name>
    <name evidence="11" type="ORF">Y261_01825</name>
</gene>
<dbReference type="InterPro" id="IPR009057">
    <property type="entry name" value="Homeodomain-like_sf"/>
</dbReference>
<evidence type="ECO:0000313" key="53">
    <source>
        <dbReference type="Proteomes" id="UP000337746"/>
    </source>
</evidence>
<dbReference type="EMBL" id="AAALRN010000001">
    <property type="protein sequence ID" value="EAD1183830.1"/>
    <property type="molecule type" value="Genomic_DNA"/>
</dbReference>
<reference evidence="46 85" key="10">
    <citation type="submission" date="2020-06" db="EMBL/GenBank/DDBJ databases">
        <title>Two Listeria outbreaks in Switzerland in 2018 and 2020.</title>
        <authorList>
            <person name="Stevens M.J.A."/>
            <person name="Bloemberg G."/>
            <person name="Nusch-Inderbinnen M."/>
            <person name="Stephan R."/>
        </authorList>
    </citation>
    <scope>NUCLEOTIDE SEQUENCE [LARGE SCALE GENOMIC DNA]</scope>
    <source>
        <strain evidence="46 85">N18-0707</strain>
    </source>
</reference>
<dbReference type="Proteomes" id="UP000364988">
    <property type="component" value="Unassembled WGS sequence"/>
</dbReference>
<evidence type="ECO:0000313" key="19">
    <source>
        <dbReference type="EMBL" id="EAG4329791.1"/>
    </source>
</evidence>
<dbReference type="EMBL" id="AAANYR010000001">
    <property type="protein sequence ID" value="EAD5785309.1"/>
    <property type="molecule type" value="Genomic_DNA"/>
</dbReference>
<proteinExistence type="predicted"/>
<dbReference type="Proteomes" id="UP000478682">
    <property type="component" value="Unassembled WGS sequence"/>
</dbReference>
<evidence type="ECO:0000313" key="56">
    <source>
        <dbReference type="Proteomes" id="UP000345329"/>
    </source>
</evidence>
<dbReference type="EMBL" id="AABBAW010000001">
    <property type="protein sequence ID" value="EAG2513935.1"/>
    <property type="molecule type" value="Genomic_DNA"/>
</dbReference>
<evidence type="ECO:0000313" key="79">
    <source>
        <dbReference type="Proteomes" id="UP000525850"/>
    </source>
</evidence>
<dbReference type="Proteomes" id="UP000467536">
    <property type="component" value="Unassembled WGS sequence"/>
</dbReference>
<dbReference type="EMBL" id="QDAY01000001">
    <property type="protein sequence ID" value="KAA9453488.1"/>
    <property type="molecule type" value="Genomic_DNA"/>
</dbReference>
<evidence type="ECO:0000313" key="18">
    <source>
        <dbReference type="EMBL" id="EAG2996359.1"/>
    </source>
</evidence>
<reference evidence="39" key="9">
    <citation type="submission" date="2020-01" db="EMBL/GenBank/DDBJ databases">
        <authorList>
            <consortium name="NCBI Pathogen Detection Project"/>
        </authorList>
    </citation>
    <scope>NUCLEOTIDE SEQUENCE</scope>
    <source>
        <strain evidence="38">09CEB371LM</strain>
        <strain evidence="44">2017-325981-023-01</strain>
        <strain evidence="40">CFIAFB20100120</strain>
        <strain evidence="39">CFIAFB20130012</strain>
        <strain evidence="42">CFIAFB20170037</strain>
        <strain evidence="41">CFIAFB20170045</strain>
        <strain evidence="43">DMG1500109</strain>
    </source>
</reference>
<evidence type="ECO:0000313" key="90">
    <source>
        <dbReference type="Proteomes" id="UP000841146"/>
    </source>
</evidence>
<dbReference type="Proteomes" id="UP000403352">
    <property type="component" value="Unassembled WGS sequence"/>
</dbReference>
<evidence type="ECO:0000313" key="52">
    <source>
        <dbReference type="Proteomes" id="UP000336166"/>
    </source>
</evidence>
<dbReference type="Proteomes" id="UP000398321">
    <property type="component" value="Unassembled WGS sequence"/>
</dbReference>
<evidence type="ECO:0000313" key="6">
    <source>
        <dbReference type="EMBL" id="EAD1183830.1"/>
    </source>
</evidence>
<evidence type="ECO:0000313" key="21">
    <source>
        <dbReference type="EMBL" id="EAG6168158.1"/>
    </source>
</evidence>
<evidence type="ECO:0000313" key="27">
    <source>
        <dbReference type="EMBL" id="EAK8897412.1"/>
    </source>
</evidence>
<dbReference type="Proteomes" id="UP000844415">
    <property type="component" value="Unassembled WGS sequence"/>
</dbReference>
<dbReference type="Proteomes" id="UP000528151">
    <property type="component" value="Unassembled WGS sequence"/>
</dbReference>
<evidence type="ECO:0000313" key="2">
    <source>
        <dbReference type="EMBL" id="EAC5549173.1"/>
    </source>
</evidence>
<evidence type="ECO:0000313" key="54">
    <source>
        <dbReference type="Proteomes" id="UP000339309"/>
    </source>
</evidence>
<dbReference type="EMBL" id="AABFVG010000002">
    <property type="protein sequence ID" value="EAH2281226.1"/>
    <property type="molecule type" value="Genomic_DNA"/>
</dbReference>
<reference evidence="47 93" key="1">
    <citation type="submission" date="2016-09" db="EMBL/GenBank/DDBJ databases">
        <title>100K Listeria isolates.</title>
        <authorList>
            <person name="Chen P."/>
            <person name="Weimer B.C."/>
            <person name="Kong N."/>
            <person name="Huang B."/>
        </authorList>
    </citation>
    <scope>NUCLEOTIDE SEQUENCE [LARGE SCALE GENOMIC DNA]</scope>
    <source>
        <strain evidence="47 93">BCW_2383</strain>
    </source>
</reference>
<dbReference type="Proteomes" id="UP000344343">
    <property type="component" value="Unassembled WGS sequence"/>
</dbReference>
<dbReference type="RefSeq" id="WP_003724801.1">
    <property type="nucleotide sequence ID" value="NC_021824.1"/>
</dbReference>
<dbReference type="EMBL" id="AABAYG010000001">
    <property type="protein sequence ID" value="EAG2244198.1"/>
    <property type="molecule type" value="Genomic_DNA"/>
</dbReference>
<dbReference type="Gene3D" id="1.10.357.10">
    <property type="entry name" value="Tetracycline Repressor, domain 2"/>
    <property type="match status" value="1"/>
</dbReference>
<dbReference type="Proteomes" id="UP000345329">
    <property type="component" value="Unassembled WGS sequence"/>
</dbReference>
<dbReference type="Proteomes" id="UP000350032">
    <property type="component" value="Unassembled WGS sequence"/>
</dbReference>
<evidence type="ECO:0000313" key="41">
    <source>
        <dbReference type="EMBL" id="HAC0013949.1"/>
    </source>
</evidence>
<evidence type="ECO:0000313" key="37">
    <source>
        <dbReference type="EMBL" id="EDP8513338.1"/>
    </source>
</evidence>
<dbReference type="Proteomes" id="UP000358545">
    <property type="component" value="Unassembled WGS sequence"/>
</dbReference>
<evidence type="ECO:0000313" key="63">
    <source>
        <dbReference type="Proteomes" id="UP000376505"/>
    </source>
</evidence>
<evidence type="ECO:0000313" key="28">
    <source>
        <dbReference type="EMBL" id="EAK9315855.1"/>
    </source>
</evidence>
<evidence type="ECO:0000313" key="92">
    <source>
        <dbReference type="Proteomes" id="UP000844415"/>
    </source>
</evidence>
<organism evidence="30 66">
    <name type="scientific">Listeria monocytogenes</name>
    <dbReference type="NCBI Taxonomy" id="1639"/>
    <lineage>
        <taxon>Bacteria</taxon>
        <taxon>Bacillati</taxon>
        <taxon>Bacillota</taxon>
        <taxon>Bacilli</taxon>
        <taxon>Bacillales</taxon>
        <taxon>Listeriaceae</taxon>
        <taxon>Listeria</taxon>
    </lineage>
</organism>
<evidence type="ECO:0000313" key="36">
    <source>
        <dbReference type="EMBL" id="EDO0985316.1"/>
    </source>
</evidence>
<evidence type="ECO:0000313" key="86">
    <source>
        <dbReference type="Proteomes" id="UP000546397"/>
    </source>
</evidence>
<dbReference type="EMBL" id="AALEDS010000002">
    <property type="protein sequence ID" value="ECY6543423.1"/>
    <property type="molecule type" value="Genomic_DNA"/>
</dbReference>
<dbReference type="Proteomes" id="UP000522199">
    <property type="component" value="Unassembled WGS sequence"/>
</dbReference>
<evidence type="ECO:0000313" key="7">
    <source>
        <dbReference type="EMBL" id="EAD3791525.1"/>
    </source>
</evidence>
<dbReference type="EMBL" id="AAIAJJ010000005">
    <property type="protein sequence ID" value="ECC1557453.1"/>
    <property type="molecule type" value="Genomic_DNA"/>
</dbReference>
<dbReference type="Proteomes" id="UP000331186">
    <property type="component" value="Unassembled WGS sequence"/>
</dbReference>
<dbReference type="Proteomes" id="UP000379076">
    <property type="component" value="Unassembled WGS sequence"/>
</dbReference>
<evidence type="ECO:0000313" key="82">
    <source>
        <dbReference type="Proteomes" id="UP000530452"/>
    </source>
</evidence>
<dbReference type="EMBL" id="DAAEEB010000004">
    <property type="protein sequence ID" value="HAA8053044.1"/>
    <property type="molecule type" value="Genomic_DNA"/>
</dbReference>
<evidence type="ECO:0000313" key="44">
    <source>
        <dbReference type="EMBL" id="HAJ9592359.1"/>
    </source>
</evidence>
<evidence type="ECO:0000313" key="47">
    <source>
        <dbReference type="EMBL" id="OET48084.1"/>
    </source>
</evidence>
<dbReference type="OMA" id="CRERVIP"/>
<evidence type="ECO:0000313" key="72">
    <source>
        <dbReference type="Proteomes" id="UP000467347"/>
    </source>
</evidence>
<reference evidence="27 57" key="5">
    <citation type="submission" date="2018-10" db="EMBL/GenBank/DDBJ databases">
        <authorList>
            <consortium name="PulseNet: The National Subtyping Network for Foodborne Disease Surveillance"/>
            <person name="Tarr C.L."/>
            <person name="Trees E."/>
            <person name="Katz L.S."/>
            <person name="Carleton-Romer H.A."/>
            <person name="Stroika S."/>
            <person name="Kucerova Z."/>
            <person name="Roache K.F."/>
            <person name="Sabol A.L."/>
            <person name="Besser J."/>
            <person name="Gerner-Smidt P."/>
        </authorList>
    </citation>
    <scope>NUCLEOTIDE SEQUENCE [LARGE SCALE GENOMIC DNA]</scope>
    <source>
        <strain evidence="1 54">2015L-6227</strain>
        <strain evidence="11 52">PNUSAL000134</strain>
        <strain evidence="5 58">PNUSAL000910</strain>
        <strain evidence="13 59">PNUSAL002180</strain>
        <strain evidence="14 74">PNUSAL002298</strain>
        <strain evidence="27 57">PNUSAL004402</strain>
        <strain evidence="33 77">PNUSAL005692</strain>
    </source>
</reference>
<dbReference type="Proteomes" id="UP000530452">
    <property type="component" value="Unassembled WGS sequence"/>
</dbReference>
<evidence type="ECO:0000313" key="35">
    <source>
        <dbReference type="EMBL" id="EDN9835373.1"/>
    </source>
</evidence>
<evidence type="ECO:0000313" key="11">
    <source>
        <dbReference type="EMBL" id="EAE2353084.1"/>
    </source>
</evidence>
<dbReference type="EMBL" id="AACKDQ010000003">
    <property type="protein sequence ID" value="EAK9315855.1"/>
    <property type="molecule type" value="Genomic_DNA"/>
</dbReference>
<dbReference type="EMBL" id="AAAREG010000001">
    <property type="protein sequence ID" value="EAE2353084.1"/>
    <property type="molecule type" value="Genomic_DNA"/>
</dbReference>
<dbReference type="Proteomes" id="UP000840197">
    <property type="component" value="Unassembled WGS sequence"/>
</dbReference>
<dbReference type="KEGG" id="lmv:Y193_11435"/>
<evidence type="ECO:0000313" key="69">
    <source>
        <dbReference type="Proteomes" id="UP000423131"/>
    </source>
</evidence>
<dbReference type="Proteomes" id="UP000566721">
    <property type="component" value="Unassembled WGS sequence"/>
</dbReference>
<dbReference type="EMBL" id="AABAWE010000001">
    <property type="protein sequence ID" value="EAG2085849.1"/>
    <property type="molecule type" value="Genomic_DNA"/>
</dbReference>
<evidence type="ECO:0000313" key="55">
    <source>
        <dbReference type="Proteomes" id="UP000344343"/>
    </source>
</evidence>
<dbReference type="Proteomes" id="UP000336166">
    <property type="component" value="Unassembled WGS sequence"/>
</dbReference>
<evidence type="ECO:0000313" key="34">
    <source>
        <dbReference type="EMBL" id="EDN7713926.1"/>
    </source>
</evidence>
<evidence type="ECO:0000313" key="4">
    <source>
        <dbReference type="EMBL" id="EAC7479453.1"/>
    </source>
</evidence>
<evidence type="ECO:0000313" key="76">
    <source>
        <dbReference type="Proteomes" id="UP000481141"/>
    </source>
</evidence>
<evidence type="ECO:0000313" key="89">
    <source>
        <dbReference type="Proteomes" id="UP000840197"/>
    </source>
</evidence>
<reference evidence="68 78" key="6">
    <citation type="submission" date="2019-04" db="EMBL/GenBank/DDBJ databases">
        <authorList>
            <consortium name="GenomeTrakr network: Whole genome sequencing for foodborne pathogen traceback"/>
        </authorList>
    </citation>
    <scope>NUCLEOTIDE SEQUENCE [LARGE SCALE GENOMIC DNA]</scope>
    <source>
        <strain evidence="22 78">CFSAN072474</strain>
        <strain evidence="32 60">FLAG-55987</strain>
        <strain evidence="28 68">PHLUSALM00088</strain>
    </source>
</reference>
<dbReference type="EMBL" id="AAAIKW010000001">
    <property type="protein sequence ID" value="EAC4551114.1"/>
    <property type="molecule type" value="Genomic_DNA"/>
</dbReference>
<dbReference type="EMBL" id="AABEMN010000021">
    <property type="protein sequence ID" value="EAG9520691.1"/>
    <property type="molecule type" value="Genomic_DNA"/>
</dbReference>
<dbReference type="EMBL" id="JACAVN010000001">
    <property type="protein sequence ID" value="NYA00398.1"/>
    <property type="molecule type" value="Genomic_DNA"/>
</dbReference>
<dbReference type="AlphaFoldDB" id="A0A2Z5C668"/>
<evidence type="ECO:0000313" key="29">
    <source>
        <dbReference type="EMBL" id="ECB9472924.1"/>
    </source>
</evidence>
<evidence type="ECO:0000313" key="80">
    <source>
        <dbReference type="Proteomes" id="UP000527632"/>
    </source>
</evidence>
<dbReference type="EMBL" id="AABBHO010000007">
    <property type="protein sequence ID" value="EAG2996359.1"/>
    <property type="molecule type" value="Genomic_DNA"/>
</dbReference>
<evidence type="ECO:0000313" key="84">
    <source>
        <dbReference type="Proteomes" id="UP000540117"/>
    </source>
</evidence>
<dbReference type="Proteomes" id="UP000337746">
    <property type="component" value="Unassembled WGS sequence"/>
</dbReference>
<dbReference type="Proteomes" id="UP000840039">
    <property type="component" value="Unassembled WGS sequence"/>
</dbReference>
<evidence type="ECO:0000313" key="22">
    <source>
        <dbReference type="EMBL" id="EAG9387659.1"/>
    </source>
</evidence>
<dbReference type="EMBL" id="MJTJ01000019">
    <property type="protein sequence ID" value="OET48887.1"/>
    <property type="molecule type" value="Genomic_DNA"/>
</dbReference>
<evidence type="ECO:0000313" key="91">
    <source>
        <dbReference type="Proteomes" id="UP000843775"/>
    </source>
</evidence>
<dbReference type="Proteomes" id="UP000410967">
    <property type="component" value="Unassembled WGS sequence"/>
</dbReference>
<dbReference type="Proteomes" id="UP000423131">
    <property type="component" value="Unassembled WGS sequence"/>
</dbReference>
<dbReference type="Proteomes" id="UP000544530">
    <property type="component" value="Unassembled WGS sequence"/>
</dbReference>
<evidence type="ECO:0000313" key="67">
    <source>
        <dbReference type="Proteomes" id="UP000403352"/>
    </source>
</evidence>
<dbReference type="EMBL" id="AALGDA010000061">
    <property type="protein sequence ID" value="ECY9783971.1"/>
    <property type="molecule type" value="Genomic_DNA"/>
</dbReference>
<dbReference type="Proteomes" id="UP000376505">
    <property type="component" value="Unassembled WGS sequence"/>
</dbReference>
<evidence type="ECO:0000313" key="49">
    <source>
        <dbReference type="EMBL" id="RKA10842.1"/>
    </source>
</evidence>
<dbReference type="EMBL" id="AABBYJ010000001">
    <property type="protein sequence ID" value="EAG4329791.1"/>
    <property type="molecule type" value="Genomic_DNA"/>
</dbReference>
<evidence type="ECO:0000313" key="60">
    <source>
        <dbReference type="Proteomes" id="UP000364988"/>
    </source>
</evidence>
<evidence type="ECO:0000313" key="48">
    <source>
        <dbReference type="EMBL" id="OET48887.1"/>
    </source>
</evidence>
<dbReference type="Proteomes" id="UP000455569">
    <property type="component" value="Unassembled WGS sequence"/>
</dbReference>
<reference evidence="49 50" key="2">
    <citation type="journal article" date="2018" name="BMC Genomics">
        <title>Genes significantly associated with lineage II food isolates of Listeria monocytogenes.</title>
        <authorList>
            <person name="Pirone-Davies C."/>
            <person name="Chen Y."/>
            <person name="Pightling A."/>
            <person name="Ryan G."/>
            <person name="Wang Y."/>
            <person name="Yao K."/>
            <person name="Hoffmann M."/>
            <person name="Allard M.W."/>
        </authorList>
    </citation>
    <scope>NUCLEOTIDE SEQUENCE [LARGE SCALE GENOMIC DNA]</scope>
    <source>
        <strain evidence="49 50">PNUSAL000550</strain>
    </source>
</reference>
<dbReference type="Proteomes" id="UP000467347">
    <property type="component" value="Unassembled WGS sequence"/>
</dbReference>
<dbReference type="EMBL" id="DAAJFY010000001">
    <property type="protein sequence ID" value="HAC0273971.1"/>
    <property type="molecule type" value="Genomic_DNA"/>
</dbReference>
<dbReference type="Proteomes" id="UP000843503">
    <property type="component" value="Unassembled WGS sequence"/>
</dbReference>
<evidence type="ECO:0000313" key="25">
    <source>
        <dbReference type="EMBL" id="EAH3293022.1"/>
    </source>
</evidence>
<evidence type="ECO:0000313" key="10">
    <source>
        <dbReference type="EMBL" id="EAE1337531.1"/>
    </source>
</evidence>
<reference evidence="45 71" key="4">
    <citation type="submission" date="2018-04" db="EMBL/GenBank/DDBJ databases">
        <title>Genome Analysis of a Prevalent Clone of Listeria monocytogenes Sequence Type 87 in China.</title>
        <authorList>
            <person name="Wang Y."/>
        </authorList>
    </citation>
    <scope>NUCLEOTIDE SEQUENCE [LARGE SCALE GENOMIC DNA]</scope>
    <source>
        <strain evidence="45 71">ICDC_LM1523</strain>
    </source>
</reference>
<evidence type="ECO:0000313" key="68">
    <source>
        <dbReference type="Proteomes" id="UP000410967"/>
    </source>
</evidence>
<evidence type="ECO:0000313" key="70">
    <source>
        <dbReference type="Proteomes" id="UP000455569"/>
    </source>
</evidence>
<dbReference type="EMBL" id="AABAGT010000002">
    <property type="protein sequence ID" value="EAG0866109.1"/>
    <property type="molecule type" value="Genomic_DNA"/>
</dbReference>
<evidence type="ECO:0000313" key="45">
    <source>
        <dbReference type="EMBL" id="KAA9453488.1"/>
    </source>
</evidence>
<evidence type="ECO:0000313" key="62">
    <source>
        <dbReference type="Proteomes" id="UP000368512"/>
    </source>
</evidence>
<dbReference type="EMBL" id="AAAKQF010000003">
    <property type="protein sequence ID" value="EAC9039761.1"/>
    <property type="molecule type" value="Genomic_DNA"/>
</dbReference>
<dbReference type="EMBL" id="AAANYN010000019">
    <property type="protein sequence ID" value="EAD5774985.1"/>
    <property type="molecule type" value="Genomic_DNA"/>
</dbReference>
<dbReference type="Proteomes" id="UP000393182">
    <property type="component" value="Unassembled WGS sequence"/>
</dbReference>
<evidence type="ECO:0000313" key="61">
    <source>
        <dbReference type="Proteomes" id="UP000365297"/>
    </source>
</evidence>
<dbReference type="Proteomes" id="UP000525850">
    <property type="component" value="Unassembled WGS sequence"/>
</dbReference>
<dbReference type="Proteomes" id="UP000841146">
    <property type="component" value="Unassembled WGS sequence"/>
</dbReference>
<reference evidence="65 66" key="7">
    <citation type="submission" date="2019-07" db="EMBL/GenBank/DDBJ databases">
        <authorList>
            <consortium name="GenomeTrakr: Next Generation Sequencing Network for Food Pathogen Tracability"/>
        </authorList>
    </citation>
    <scope>NUCLEOTIDE SEQUENCE [LARGE SCALE GENOMIC DNA]</scope>
    <source>
        <strain evidence="18 87">10B02965A-1</strain>
        <strain evidence="4 62">CFSAN008042</strain>
        <strain evidence="20 81">CFSAN063727</strain>
        <strain evidence="34 70">CFSAN102901</strain>
        <strain evidence="10 64">FDA00006494</strain>
        <strain evidence="2 61">FDA00007096</strain>
        <strain evidence="6 67">FDA00008584</strain>
        <strain evidence="16">FDA00011243</strain>
        <strain evidence="3 51">FDA00013332</strain>
        <strain evidence="9 55">FDA00013853</strain>
        <strain evidence="29 69">FDA00014336</strain>
        <strain evidence="31 65">FDA00014370</strain>
        <strain evidence="30 66">FDA00014392</strain>
        <strain evidence="37">FDA00015054</strain>
        <strain evidence="19 84">FDA1005580-S054-001</strain>
        <strain evidence="75">FDA1090798-S029-001</strain>
        <strain evidence="76">FDA956581-098-004</strain>
        <strain evidence="17 79">FDA960927-006-004</strain>
        <strain evidence="21 88">FLAG-38921</strain>
        <strain evidence="15 53">FLAG-54356</strain>
        <strain evidence="8 63">FSIS31901579</strain>
        <strain evidence="26 80">LS1344</strain>
        <strain evidence="35 72">OSF101448</strain>
        <strain evidence="7 56">VA-WGS-00405</strain>
    </source>
</reference>
<evidence type="ECO:0000313" key="83">
    <source>
        <dbReference type="Proteomes" id="UP000533021"/>
    </source>
</evidence>
<dbReference type="Proteomes" id="UP000481141">
    <property type="component" value="Unassembled WGS sequence"/>
</dbReference>
<evidence type="ECO:0000313" key="33">
    <source>
        <dbReference type="EMBL" id="ECY9783971.1"/>
    </source>
</evidence>
<protein>
    <submittedName>
        <fullName evidence="28 30">Transcriptional regulator</fullName>
    </submittedName>
</protein>
<evidence type="ECO:0000313" key="30">
    <source>
        <dbReference type="EMBL" id="ECB9512459.1"/>
    </source>
</evidence>
<evidence type="ECO:0000313" key="24">
    <source>
        <dbReference type="EMBL" id="EAH2281226.1"/>
    </source>
</evidence>
<evidence type="ECO:0000313" key="74">
    <source>
        <dbReference type="Proteomes" id="UP000478682"/>
    </source>
</evidence>
<dbReference type="Proteomes" id="UP000549379">
    <property type="component" value="Unassembled WGS sequence"/>
</dbReference>
<dbReference type="EMBL" id="AANPAU010000002">
    <property type="protein sequence ID" value="EDP8513338.1"/>
    <property type="molecule type" value="Genomic_DNA"/>
</dbReference>